<proteinExistence type="predicted"/>
<feature type="transmembrane region" description="Helical" evidence="2">
    <location>
        <begin position="21"/>
        <end position="39"/>
    </location>
</feature>
<accession>A0A922L8U2</accession>
<dbReference type="AlphaFoldDB" id="A0A922L8U2"/>
<evidence type="ECO:0000256" key="2">
    <source>
        <dbReference type="SAM" id="Phobius"/>
    </source>
</evidence>
<keyword evidence="2" id="KW-1133">Transmembrane helix</keyword>
<evidence type="ECO:0000313" key="3">
    <source>
        <dbReference type="EMBL" id="KAH9527606.1"/>
    </source>
</evidence>
<dbReference type="Proteomes" id="UP000790347">
    <property type="component" value="Unassembled WGS sequence"/>
</dbReference>
<reference evidence="3" key="2">
    <citation type="journal article" date="2022" name="Res Sq">
        <title>Comparative Genomics Reveals Insights into the Divergent Evolution of Astigmatic Mites and Household Pest Adaptations.</title>
        <authorList>
            <person name="Xiong Q."/>
            <person name="Wan A.T.-Y."/>
            <person name="Liu X.-Y."/>
            <person name="Fung C.S.-H."/>
            <person name="Xiao X."/>
            <person name="Malainual N."/>
            <person name="Hou J."/>
            <person name="Wang L."/>
            <person name="Wang M."/>
            <person name="Yang K."/>
            <person name="Cui Y."/>
            <person name="Leung E."/>
            <person name="Nong W."/>
            <person name="Shin S.-K."/>
            <person name="Au S."/>
            <person name="Jeong K.Y."/>
            <person name="Chew F.T."/>
            <person name="Hui J."/>
            <person name="Leung T.F."/>
            <person name="Tungtrongchitr A."/>
            <person name="Zhong N."/>
            <person name="Liu Z."/>
            <person name="Tsui S."/>
        </authorList>
    </citation>
    <scope>NUCLEOTIDE SEQUENCE</scope>
    <source>
        <strain evidence="3">Derf</strain>
        <tissue evidence="3">Whole organism</tissue>
    </source>
</reference>
<feature type="region of interest" description="Disordered" evidence="1">
    <location>
        <begin position="90"/>
        <end position="143"/>
    </location>
</feature>
<sequence length="143" mass="16744">MTKEMLDLNFDNSKSITVKMTTRLGVLTLVVIFTWIHWIECRGLTSLDSVDSTALIQTINKNGPDSIMPMASEVGTLLASPNGGGYMLDGYGKKKYKKKKKKKKKKKYKKKKKKKYKKKKKKKYKKKKKKKKKKKYKKKKKKY</sequence>
<evidence type="ECO:0000313" key="4">
    <source>
        <dbReference type="Proteomes" id="UP000790347"/>
    </source>
</evidence>
<feature type="compositionally biased region" description="Basic residues" evidence="1">
    <location>
        <begin position="93"/>
        <end position="143"/>
    </location>
</feature>
<keyword evidence="2" id="KW-0812">Transmembrane</keyword>
<keyword evidence="2" id="KW-0472">Membrane</keyword>
<evidence type="ECO:0000256" key="1">
    <source>
        <dbReference type="SAM" id="MobiDB-lite"/>
    </source>
</evidence>
<organism evidence="3 4">
    <name type="scientific">Dermatophagoides farinae</name>
    <name type="common">American house dust mite</name>
    <dbReference type="NCBI Taxonomy" id="6954"/>
    <lineage>
        <taxon>Eukaryota</taxon>
        <taxon>Metazoa</taxon>
        <taxon>Ecdysozoa</taxon>
        <taxon>Arthropoda</taxon>
        <taxon>Chelicerata</taxon>
        <taxon>Arachnida</taxon>
        <taxon>Acari</taxon>
        <taxon>Acariformes</taxon>
        <taxon>Sarcoptiformes</taxon>
        <taxon>Astigmata</taxon>
        <taxon>Psoroptidia</taxon>
        <taxon>Analgoidea</taxon>
        <taxon>Pyroglyphidae</taxon>
        <taxon>Dermatophagoidinae</taxon>
        <taxon>Dermatophagoides</taxon>
    </lineage>
</organism>
<comment type="caution">
    <text evidence="3">The sequence shown here is derived from an EMBL/GenBank/DDBJ whole genome shotgun (WGS) entry which is preliminary data.</text>
</comment>
<name>A0A922L8U2_DERFA</name>
<dbReference type="EMBL" id="ASGP02000001">
    <property type="protein sequence ID" value="KAH9527606.1"/>
    <property type="molecule type" value="Genomic_DNA"/>
</dbReference>
<protein>
    <submittedName>
        <fullName evidence="3">Uncharacterized protein</fullName>
    </submittedName>
</protein>
<reference evidence="3" key="1">
    <citation type="submission" date="2013-05" db="EMBL/GenBank/DDBJ databases">
        <authorList>
            <person name="Yim A.K.Y."/>
            <person name="Chan T.F."/>
            <person name="Ji K.M."/>
            <person name="Liu X.Y."/>
            <person name="Zhou J.W."/>
            <person name="Li R.Q."/>
            <person name="Yang K.Y."/>
            <person name="Li J."/>
            <person name="Li M."/>
            <person name="Law P.T.W."/>
            <person name="Wu Y.L."/>
            <person name="Cai Z.L."/>
            <person name="Qin H."/>
            <person name="Bao Y."/>
            <person name="Leung R.K.K."/>
            <person name="Ng P.K.S."/>
            <person name="Zou J."/>
            <person name="Zhong X.J."/>
            <person name="Ran P.X."/>
            <person name="Zhong N.S."/>
            <person name="Liu Z.G."/>
            <person name="Tsui S.K.W."/>
        </authorList>
    </citation>
    <scope>NUCLEOTIDE SEQUENCE</scope>
    <source>
        <strain evidence="3">Derf</strain>
        <tissue evidence="3">Whole organism</tissue>
    </source>
</reference>
<gene>
    <name evidence="3" type="ORF">DERF_001613</name>
</gene>
<keyword evidence="4" id="KW-1185">Reference proteome</keyword>